<dbReference type="EC" id="3.5.1.28" evidence="2"/>
<dbReference type="RefSeq" id="WP_386803378.1">
    <property type="nucleotide sequence ID" value="NZ_JBHTMU010000016.1"/>
</dbReference>
<gene>
    <name evidence="6" type="ORF">ACFQ4E_10760</name>
</gene>
<dbReference type="CDD" id="cd06583">
    <property type="entry name" value="PGRP"/>
    <property type="match status" value="1"/>
</dbReference>
<keyword evidence="3 6" id="KW-0378">Hydrolase</keyword>
<dbReference type="Pfam" id="PF01510">
    <property type="entry name" value="Amidase_2"/>
    <property type="match status" value="1"/>
</dbReference>
<evidence type="ECO:0000259" key="5">
    <source>
        <dbReference type="SMART" id="SM00644"/>
    </source>
</evidence>
<dbReference type="InterPro" id="IPR036505">
    <property type="entry name" value="Amidase/PGRP_sf"/>
</dbReference>
<proteinExistence type="predicted"/>
<evidence type="ECO:0000256" key="4">
    <source>
        <dbReference type="ARBA" id="ARBA00023316"/>
    </source>
</evidence>
<feature type="domain" description="N-acetylmuramoyl-L-alanine amidase" evidence="5">
    <location>
        <begin position="15"/>
        <end position="186"/>
    </location>
</feature>
<sequence length="290" mass="32741">MSRITDGLLDNMPYRPAVCIGAEIEPTIVIAHDTASRIAPGLAAGYLRKNDRKVSVHFVIERDGAIEQQVPVNRRANHAGRSVYHGRQWCNGFSIGVEMVNPGRMSRESETHALAWYGDSFEIASYGIQECTTPEHGHGLWMPYTPEQIATFVDLMQFLFDELPTLHDITTHWYVSPGRKVDTNPLFPLEQIRSLIFGREDPLDEEAEILSRAVGASEFVEINTPGDTLNMRRWPSFNPNVLVAIPHGTRVPVLRSGTFEGRDWHRVQYAGREGWIVADYADFITERQPA</sequence>
<dbReference type="GO" id="GO:0008745">
    <property type="term" value="F:N-acetylmuramoyl-L-alanine amidase activity"/>
    <property type="evidence" value="ECO:0007669"/>
    <property type="project" value="UniProtKB-EC"/>
</dbReference>
<accession>A0ABW3ZJH0</accession>
<dbReference type="SMART" id="SM00644">
    <property type="entry name" value="Ami_2"/>
    <property type="match status" value="1"/>
</dbReference>
<organism evidence="6 7">
    <name type="scientific">Litorisediminicola beolgyonensis</name>
    <dbReference type="NCBI Taxonomy" id="1173614"/>
    <lineage>
        <taxon>Bacteria</taxon>
        <taxon>Pseudomonadati</taxon>
        <taxon>Pseudomonadota</taxon>
        <taxon>Alphaproteobacteria</taxon>
        <taxon>Rhodobacterales</taxon>
        <taxon>Paracoccaceae</taxon>
        <taxon>Litorisediminicola</taxon>
    </lineage>
</organism>
<dbReference type="InterPro" id="IPR002502">
    <property type="entry name" value="Amidase_domain"/>
</dbReference>
<comment type="catalytic activity">
    <reaction evidence="1">
        <text>Hydrolyzes the link between N-acetylmuramoyl residues and L-amino acid residues in certain cell-wall glycopeptides.</text>
        <dbReference type="EC" id="3.5.1.28"/>
    </reaction>
</comment>
<protein>
    <recommendedName>
        <fullName evidence="2">N-acetylmuramoyl-L-alanine amidase</fullName>
        <ecNumber evidence="2">3.5.1.28</ecNumber>
    </recommendedName>
</protein>
<dbReference type="InterPro" id="IPR051206">
    <property type="entry name" value="NAMLAA_amidase_2"/>
</dbReference>
<dbReference type="Gene3D" id="3.40.80.10">
    <property type="entry name" value="Peptidoglycan recognition protein-like"/>
    <property type="match status" value="1"/>
</dbReference>
<comment type="caution">
    <text evidence="6">The sequence shown here is derived from an EMBL/GenBank/DDBJ whole genome shotgun (WGS) entry which is preliminary data.</text>
</comment>
<evidence type="ECO:0000256" key="1">
    <source>
        <dbReference type="ARBA" id="ARBA00001561"/>
    </source>
</evidence>
<dbReference type="Gene3D" id="2.30.30.40">
    <property type="entry name" value="SH3 Domains"/>
    <property type="match status" value="1"/>
</dbReference>
<reference evidence="7" key="1">
    <citation type="journal article" date="2019" name="Int. J. Syst. Evol. Microbiol.">
        <title>The Global Catalogue of Microorganisms (GCM) 10K type strain sequencing project: providing services to taxonomists for standard genome sequencing and annotation.</title>
        <authorList>
            <consortium name="The Broad Institute Genomics Platform"/>
            <consortium name="The Broad Institute Genome Sequencing Center for Infectious Disease"/>
            <person name="Wu L."/>
            <person name="Ma J."/>
        </authorList>
    </citation>
    <scope>NUCLEOTIDE SEQUENCE [LARGE SCALE GENOMIC DNA]</scope>
    <source>
        <strain evidence="7">CCUG 62953</strain>
    </source>
</reference>
<dbReference type="PANTHER" id="PTHR30417:SF1">
    <property type="entry name" value="N-ACETYLMURAMOYL-L-ALANINE AMIDASE AMID"/>
    <property type="match status" value="1"/>
</dbReference>
<evidence type="ECO:0000313" key="7">
    <source>
        <dbReference type="Proteomes" id="UP001597135"/>
    </source>
</evidence>
<dbReference type="EMBL" id="JBHTMU010000016">
    <property type="protein sequence ID" value="MFD1342902.1"/>
    <property type="molecule type" value="Genomic_DNA"/>
</dbReference>
<evidence type="ECO:0000256" key="2">
    <source>
        <dbReference type="ARBA" id="ARBA00011901"/>
    </source>
</evidence>
<keyword evidence="4" id="KW-0961">Cell wall biogenesis/degradation</keyword>
<evidence type="ECO:0000256" key="3">
    <source>
        <dbReference type="ARBA" id="ARBA00022801"/>
    </source>
</evidence>
<dbReference type="SUPFAM" id="SSF55846">
    <property type="entry name" value="N-acetylmuramoyl-L-alanine amidase-like"/>
    <property type="match status" value="1"/>
</dbReference>
<name>A0ABW3ZJH0_9RHOB</name>
<keyword evidence="7" id="KW-1185">Reference proteome</keyword>
<dbReference type="Proteomes" id="UP001597135">
    <property type="component" value="Unassembled WGS sequence"/>
</dbReference>
<evidence type="ECO:0000313" key="6">
    <source>
        <dbReference type="EMBL" id="MFD1342902.1"/>
    </source>
</evidence>
<dbReference type="PANTHER" id="PTHR30417">
    <property type="entry name" value="N-ACETYLMURAMOYL-L-ALANINE AMIDASE AMID"/>
    <property type="match status" value="1"/>
</dbReference>